<comment type="caution">
    <text evidence="2">The sequence shown here is derived from an EMBL/GenBank/DDBJ whole genome shotgun (WGS) entry which is preliminary data.</text>
</comment>
<proteinExistence type="predicted"/>
<keyword evidence="3" id="KW-1185">Reference proteome</keyword>
<protein>
    <submittedName>
        <fullName evidence="2">Uncharacterized protein</fullName>
    </submittedName>
</protein>
<evidence type="ECO:0000313" key="2">
    <source>
        <dbReference type="EMBL" id="KAH0737827.1"/>
    </source>
</evidence>
<reference evidence="2 3" key="1">
    <citation type="journal article" date="2021" name="bioRxiv">
        <title>Chromosome-scale and haplotype-resolved genome assembly of a tetraploid potato cultivar.</title>
        <authorList>
            <person name="Sun H."/>
            <person name="Jiao W.-B."/>
            <person name="Krause K."/>
            <person name="Campoy J.A."/>
            <person name="Goel M."/>
            <person name="Folz-Donahue K."/>
            <person name="Kukat C."/>
            <person name="Huettel B."/>
            <person name="Schneeberger K."/>
        </authorList>
    </citation>
    <scope>NUCLEOTIDE SEQUENCE [LARGE SCALE GENOMIC DNA]</scope>
    <source>
        <strain evidence="2">SolTubOtavaFocal</strain>
        <tissue evidence="2">Leaves</tissue>
    </source>
</reference>
<feature type="compositionally biased region" description="Basic and acidic residues" evidence="1">
    <location>
        <begin position="85"/>
        <end position="104"/>
    </location>
</feature>
<accession>A0ABQ7TSY9</accession>
<gene>
    <name evidence="2" type="ORF">KY290_036532</name>
</gene>
<organism evidence="2 3">
    <name type="scientific">Solanum tuberosum</name>
    <name type="common">Potato</name>
    <dbReference type="NCBI Taxonomy" id="4113"/>
    <lineage>
        <taxon>Eukaryota</taxon>
        <taxon>Viridiplantae</taxon>
        <taxon>Streptophyta</taxon>
        <taxon>Embryophyta</taxon>
        <taxon>Tracheophyta</taxon>
        <taxon>Spermatophyta</taxon>
        <taxon>Magnoliopsida</taxon>
        <taxon>eudicotyledons</taxon>
        <taxon>Gunneridae</taxon>
        <taxon>Pentapetalae</taxon>
        <taxon>asterids</taxon>
        <taxon>lamiids</taxon>
        <taxon>Solanales</taxon>
        <taxon>Solanaceae</taxon>
        <taxon>Solanoideae</taxon>
        <taxon>Solaneae</taxon>
        <taxon>Solanum</taxon>
    </lineage>
</organism>
<dbReference type="EMBL" id="JAIVGD010000028">
    <property type="protein sequence ID" value="KAH0737827.1"/>
    <property type="molecule type" value="Genomic_DNA"/>
</dbReference>
<dbReference type="Proteomes" id="UP000826656">
    <property type="component" value="Unassembled WGS sequence"/>
</dbReference>
<name>A0ABQ7TSY9_SOLTU</name>
<feature type="region of interest" description="Disordered" evidence="1">
    <location>
        <begin position="1"/>
        <end position="21"/>
    </location>
</feature>
<evidence type="ECO:0000313" key="3">
    <source>
        <dbReference type="Proteomes" id="UP000826656"/>
    </source>
</evidence>
<sequence length="127" mass="14500">MMKGKKEAPSPSPPFCPRLLNQSRLTFPPLCLGERESRLWSTQRLKRQIVGQINPFRSSGKIYGIGKPKRIYQNRSILSSVRTDNGPHHSMENSSKRRDTKQSSKDGTVPIPSNYGRFYALQPNKEK</sequence>
<evidence type="ECO:0000256" key="1">
    <source>
        <dbReference type="SAM" id="MobiDB-lite"/>
    </source>
</evidence>
<feature type="region of interest" description="Disordered" evidence="1">
    <location>
        <begin position="77"/>
        <end position="127"/>
    </location>
</feature>